<accession>A0A238ZJI4</accession>
<dbReference type="AlphaFoldDB" id="A0A238ZJI4"/>
<organism evidence="3 4">
    <name type="scientific">Actinacidiphila glaucinigra</name>
    <dbReference type="NCBI Taxonomy" id="235986"/>
    <lineage>
        <taxon>Bacteria</taxon>
        <taxon>Bacillati</taxon>
        <taxon>Actinomycetota</taxon>
        <taxon>Actinomycetes</taxon>
        <taxon>Kitasatosporales</taxon>
        <taxon>Streptomycetaceae</taxon>
        <taxon>Actinacidiphila</taxon>
    </lineage>
</organism>
<gene>
    <name evidence="3" type="ORF">SAMN05216252_101331</name>
</gene>
<evidence type="ECO:0000313" key="4">
    <source>
        <dbReference type="Proteomes" id="UP000198280"/>
    </source>
</evidence>
<evidence type="ECO:0000256" key="2">
    <source>
        <dbReference type="SAM" id="SignalP"/>
    </source>
</evidence>
<dbReference type="GO" id="GO:0043448">
    <property type="term" value="P:alkane catabolic process"/>
    <property type="evidence" value="ECO:0007669"/>
    <property type="project" value="TreeGrafter"/>
</dbReference>
<dbReference type="RefSeq" id="WP_089221763.1">
    <property type="nucleotide sequence ID" value="NZ_FZOF01000001.1"/>
</dbReference>
<dbReference type="EMBL" id="FZOF01000001">
    <property type="protein sequence ID" value="SNR83440.1"/>
    <property type="molecule type" value="Genomic_DNA"/>
</dbReference>
<dbReference type="InterPro" id="IPR005297">
    <property type="entry name" value="Lipoprotein_repeat"/>
</dbReference>
<dbReference type="OrthoDB" id="597632at2"/>
<dbReference type="PANTHER" id="PTHR39335">
    <property type="entry name" value="BLL4220 PROTEIN"/>
    <property type="match status" value="1"/>
</dbReference>
<evidence type="ECO:0000313" key="3">
    <source>
        <dbReference type="EMBL" id="SNR83440.1"/>
    </source>
</evidence>
<keyword evidence="2" id="KW-0732">Signal</keyword>
<sequence>MNVPKLRRSVGAGAFASAALIVATACNAGVDNASPPVGAIQASQPAAAPGLRTVDNAQLGKLVTDEKGWVLYRFEQDKPNPPTSTCTGECATQWQPAAAVSDTQVQGVDQNLVGSVKRPDGTMQLTLNGMPLYHFAGDKNPGDTKGQGSNRTWYAATPDGEKAGASAQPKSASTENGSDGY</sequence>
<keyword evidence="4" id="KW-1185">Reference proteome</keyword>
<keyword evidence="3" id="KW-0449">Lipoprotein</keyword>
<name>A0A238ZJI4_9ACTN</name>
<feature type="region of interest" description="Disordered" evidence="1">
    <location>
        <begin position="136"/>
        <end position="181"/>
    </location>
</feature>
<protein>
    <submittedName>
        <fullName evidence="3">Predicted lipoprotein with conserved Yx(FWY)xxD motif</fullName>
    </submittedName>
</protein>
<feature type="signal peptide" evidence="2">
    <location>
        <begin position="1"/>
        <end position="28"/>
    </location>
</feature>
<dbReference type="Proteomes" id="UP000198280">
    <property type="component" value="Unassembled WGS sequence"/>
</dbReference>
<dbReference type="PROSITE" id="PS51257">
    <property type="entry name" value="PROKAR_LIPOPROTEIN"/>
    <property type="match status" value="1"/>
</dbReference>
<feature type="compositionally biased region" description="Polar residues" evidence="1">
    <location>
        <begin position="168"/>
        <end position="181"/>
    </location>
</feature>
<dbReference type="Pfam" id="PF03640">
    <property type="entry name" value="Lipoprotein_15"/>
    <property type="match status" value="2"/>
</dbReference>
<dbReference type="PANTHER" id="PTHR39335:SF1">
    <property type="entry name" value="BLL4220 PROTEIN"/>
    <property type="match status" value="1"/>
</dbReference>
<feature type="chain" id="PRO_5013280460" evidence="2">
    <location>
        <begin position="29"/>
        <end position="181"/>
    </location>
</feature>
<proteinExistence type="predicted"/>
<reference evidence="3 4" key="1">
    <citation type="submission" date="2017-06" db="EMBL/GenBank/DDBJ databases">
        <authorList>
            <person name="Kim H.J."/>
            <person name="Triplett B.A."/>
        </authorList>
    </citation>
    <scope>NUCLEOTIDE SEQUENCE [LARGE SCALE GENOMIC DNA]</scope>
    <source>
        <strain evidence="3 4">CGMCC 4.1858</strain>
    </source>
</reference>
<evidence type="ECO:0000256" key="1">
    <source>
        <dbReference type="SAM" id="MobiDB-lite"/>
    </source>
</evidence>